<dbReference type="OrthoDB" id="196847at2759"/>
<dbReference type="PANTHER" id="PTHR43778:SF2">
    <property type="entry name" value="PYRUVATE CARBOXYLASE, MITOCHONDRIAL"/>
    <property type="match status" value="1"/>
</dbReference>
<sequence length="81" mass="9004">MHFHPKALKDVKGQIGAPMPGKVVDIKVKEGSRIEKGKQLCVLSAMKMETVVNSPMSGTIKKIYITRDMHLEGDDLILEIE</sequence>
<evidence type="ECO:0000259" key="2">
    <source>
        <dbReference type="PROSITE" id="PS50968"/>
    </source>
</evidence>
<dbReference type="Pfam" id="PF00364">
    <property type="entry name" value="Biotin_lipoyl"/>
    <property type="match status" value="1"/>
</dbReference>
<dbReference type="PANTHER" id="PTHR43778">
    <property type="entry name" value="PYRUVATE CARBOXYLASE"/>
    <property type="match status" value="1"/>
</dbReference>
<keyword evidence="1" id="KW-0092">Biotin</keyword>
<gene>
    <name evidence="3" type="ORF">scyTo_0024376</name>
</gene>
<organism evidence="3 4">
    <name type="scientific">Scyliorhinus torazame</name>
    <name type="common">Cloudy catshark</name>
    <name type="synonym">Catulus torazame</name>
    <dbReference type="NCBI Taxonomy" id="75743"/>
    <lineage>
        <taxon>Eukaryota</taxon>
        <taxon>Metazoa</taxon>
        <taxon>Chordata</taxon>
        <taxon>Craniata</taxon>
        <taxon>Vertebrata</taxon>
        <taxon>Chondrichthyes</taxon>
        <taxon>Elasmobranchii</taxon>
        <taxon>Galeomorphii</taxon>
        <taxon>Galeoidea</taxon>
        <taxon>Carcharhiniformes</taxon>
        <taxon>Scyliorhinidae</taxon>
        <taxon>Scyliorhinus</taxon>
    </lineage>
</organism>
<dbReference type="AlphaFoldDB" id="A0A401QEJ8"/>
<dbReference type="EMBL" id="BFAA01044683">
    <property type="protein sequence ID" value="GCB83806.1"/>
    <property type="molecule type" value="Genomic_DNA"/>
</dbReference>
<comment type="caution">
    <text evidence="3">The sequence shown here is derived from an EMBL/GenBank/DDBJ whole genome shotgun (WGS) entry which is preliminary data.</text>
</comment>
<dbReference type="FunFam" id="2.40.50.100:FF:000003">
    <property type="entry name" value="Acetyl-CoA carboxylase biotin carboxyl carrier protein"/>
    <property type="match status" value="1"/>
</dbReference>
<dbReference type="GO" id="GO:0005737">
    <property type="term" value="C:cytoplasm"/>
    <property type="evidence" value="ECO:0007669"/>
    <property type="project" value="TreeGrafter"/>
</dbReference>
<dbReference type="GO" id="GO:0006094">
    <property type="term" value="P:gluconeogenesis"/>
    <property type="evidence" value="ECO:0007669"/>
    <property type="project" value="TreeGrafter"/>
</dbReference>
<dbReference type="OMA" id="TRDMHLE"/>
<dbReference type="STRING" id="75743.A0A401QEJ8"/>
<accession>A0A401QEJ8</accession>
<evidence type="ECO:0000313" key="4">
    <source>
        <dbReference type="Proteomes" id="UP000288216"/>
    </source>
</evidence>
<name>A0A401QEJ8_SCYTO</name>
<dbReference type="InterPro" id="IPR011053">
    <property type="entry name" value="Single_hybrid_motif"/>
</dbReference>
<protein>
    <recommendedName>
        <fullName evidence="2">Lipoyl-binding domain-containing protein</fullName>
    </recommendedName>
</protein>
<dbReference type="InterPro" id="IPR055268">
    <property type="entry name" value="PCB-like"/>
</dbReference>
<evidence type="ECO:0000313" key="3">
    <source>
        <dbReference type="EMBL" id="GCB83806.1"/>
    </source>
</evidence>
<dbReference type="CDD" id="cd06850">
    <property type="entry name" value="biotinyl_domain"/>
    <property type="match status" value="1"/>
</dbReference>
<dbReference type="Proteomes" id="UP000288216">
    <property type="component" value="Unassembled WGS sequence"/>
</dbReference>
<proteinExistence type="predicted"/>
<dbReference type="PROSITE" id="PS50968">
    <property type="entry name" value="BIOTINYL_LIPOYL"/>
    <property type="match status" value="1"/>
</dbReference>
<keyword evidence="4" id="KW-1185">Reference proteome</keyword>
<feature type="domain" description="Lipoyl-binding" evidence="2">
    <location>
        <begin position="12"/>
        <end position="81"/>
    </location>
</feature>
<dbReference type="InterPro" id="IPR000089">
    <property type="entry name" value="Biotin_lipoyl"/>
</dbReference>
<dbReference type="Gene3D" id="2.40.50.100">
    <property type="match status" value="1"/>
</dbReference>
<dbReference type="GO" id="GO:0004736">
    <property type="term" value="F:pyruvate carboxylase activity"/>
    <property type="evidence" value="ECO:0007669"/>
    <property type="project" value="TreeGrafter"/>
</dbReference>
<dbReference type="SUPFAM" id="SSF51230">
    <property type="entry name" value="Single hybrid motif"/>
    <property type="match status" value="1"/>
</dbReference>
<evidence type="ECO:0000256" key="1">
    <source>
        <dbReference type="ARBA" id="ARBA00023267"/>
    </source>
</evidence>
<reference evidence="3 4" key="1">
    <citation type="journal article" date="2018" name="Nat. Ecol. Evol.">
        <title>Shark genomes provide insights into elasmobranch evolution and the origin of vertebrates.</title>
        <authorList>
            <person name="Hara Y"/>
            <person name="Yamaguchi K"/>
            <person name="Onimaru K"/>
            <person name="Kadota M"/>
            <person name="Koyanagi M"/>
            <person name="Keeley SD"/>
            <person name="Tatsumi K"/>
            <person name="Tanaka K"/>
            <person name="Motone F"/>
            <person name="Kageyama Y"/>
            <person name="Nozu R"/>
            <person name="Adachi N"/>
            <person name="Nishimura O"/>
            <person name="Nakagawa R"/>
            <person name="Tanegashima C"/>
            <person name="Kiyatake I"/>
            <person name="Matsumoto R"/>
            <person name="Murakumo K"/>
            <person name="Nishida K"/>
            <person name="Terakita A"/>
            <person name="Kuratani S"/>
            <person name="Sato K"/>
            <person name="Hyodo S Kuraku.S."/>
        </authorList>
    </citation>
    <scope>NUCLEOTIDE SEQUENCE [LARGE SCALE GENOMIC DNA]</scope>
</reference>